<gene>
    <name evidence="2" type="ORF">WN55_05966</name>
</gene>
<evidence type="ECO:0000313" key="2">
    <source>
        <dbReference type="EMBL" id="KZC13368.1"/>
    </source>
</evidence>
<dbReference type="AlphaFoldDB" id="A0A154PQ39"/>
<dbReference type="EMBL" id="KQ434999">
    <property type="protein sequence ID" value="KZC13368.1"/>
    <property type="molecule type" value="Genomic_DNA"/>
</dbReference>
<feature type="compositionally biased region" description="Polar residues" evidence="1">
    <location>
        <begin position="269"/>
        <end position="301"/>
    </location>
</feature>
<sequence>MPPRKTAKHADAEVVDRVAEAGDLSPPKRKKISAKTASKSDEEKQVRLPRAAKSAKIEQTDIANTAPVVTKNAKPVNKTMSAKNVPTKANSKVKASAARKTKDVEETADTGSCMYTFSNFLRTSTSFSCSLDVCLDITVIPKSKSREKAKKGIAESIESLEVPTTKKTKQANTKAVSKENNTKAKATRKKAGVDNDVKGKVIYNENKQTSYNEIKNYVIKIEKPSAVVRTTKKVASNKPVKATSRNTRGRKNMVSPEDASKDEDDSKVTGESSSSEAVNTSDNENQEVQSNQLEGTESIQLTKRGKNVKKKEETAQQKKVTKNRGKTVNHNNIPKSLEENNHKEEDSEQEETKITKSSEMVEKADEATTKKEVNENNVMNSPVNEEEN</sequence>
<accession>A0A154PQ39</accession>
<reference evidence="2 3" key="1">
    <citation type="submission" date="2015-07" db="EMBL/GenBank/DDBJ databases">
        <title>The genome of Dufourea novaeangliae.</title>
        <authorList>
            <person name="Pan H."/>
            <person name="Kapheim K."/>
        </authorList>
    </citation>
    <scope>NUCLEOTIDE SEQUENCE [LARGE SCALE GENOMIC DNA]</scope>
    <source>
        <strain evidence="2">0120121106</strain>
        <tissue evidence="2">Whole body</tissue>
    </source>
</reference>
<evidence type="ECO:0000313" key="3">
    <source>
        <dbReference type="Proteomes" id="UP000076502"/>
    </source>
</evidence>
<feature type="compositionally biased region" description="Basic and acidic residues" evidence="1">
    <location>
        <begin position="336"/>
        <end position="374"/>
    </location>
</feature>
<feature type="compositionally biased region" description="Polar residues" evidence="1">
    <location>
        <begin position="375"/>
        <end position="388"/>
    </location>
</feature>
<feature type="region of interest" description="Disordered" evidence="1">
    <location>
        <begin position="164"/>
        <end position="191"/>
    </location>
</feature>
<protein>
    <submittedName>
        <fullName evidence="2">Uncharacterized protein</fullName>
    </submittedName>
</protein>
<feature type="region of interest" description="Disordered" evidence="1">
    <location>
        <begin position="1"/>
        <end position="100"/>
    </location>
</feature>
<evidence type="ECO:0000256" key="1">
    <source>
        <dbReference type="SAM" id="MobiDB-lite"/>
    </source>
</evidence>
<dbReference type="OrthoDB" id="7696497at2759"/>
<proteinExistence type="predicted"/>
<dbReference type="Proteomes" id="UP000076502">
    <property type="component" value="Unassembled WGS sequence"/>
</dbReference>
<feature type="compositionally biased region" description="Polar residues" evidence="1">
    <location>
        <begin position="78"/>
        <end position="90"/>
    </location>
</feature>
<feature type="region of interest" description="Disordered" evidence="1">
    <location>
        <begin position="230"/>
        <end position="388"/>
    </location>
</feature>
<keyword evidence="3" id="KW-1185">Reference proteome</keyword>
<feature type="compositionally biased region" description="Basic and acidic residues" evidence="1">
    <location>
        <begin position="8"/>
        <end position="20"/>
    </location>
</feature>
<organism evidence="2 3">
    <name type="scientific">Dufourea novaeangliae</name>
    <name type="common">Sweat bee</name>
    <dbReference type="NCBI Taxonomy" id="178035"/>
    <lineage>
        <taxon>Eukaryota</taxon>
        <taxon>Metazoa</taxon>
        <taxon>Ecdysozoa</taxon>
        <taxon>Arthropoda</taxon>
        <taxon>Hexapoda</taxon>
        <taxon>Insecta</taxon>
        <taxon>Pterygota</taxon>
        <taxon>Neoptera</taxon>
        <taxon>Endopterygota</taxon>
        <taxon>Hymenoptera</taxon>
        <taxon>Apocrita</taxon>
        <taxon>Aculeata</taxon>
        <taxon>Apoidea</taxon>
        <taxon>Anthophila</taxon>
        <taxon>Halictidae</taxon>
        <taxon>Rophitinae</taxon>
        <taxon>Dufourea</taxon>
    </lineage>
</organism>
<name>A0A154PQ39_DUFNO</name>